<evidence type="ECO:0000313" key="1">
    <source>
        <dbReference type="EMBL" id="AKB85537.1"/>
    </source>
</evidence>
<dbReference type="GeneID" id="24894043"/>
<protein>
    <submittedName>
        <fullName evidence="1">Uncharacterized protein</fullName>
    </submittedName>
</protein>
<keyword evidence="2" id="KW-1185">Reference proteome</keyword>
<gene>
    <name evidence="1" type="ORF">MCMEM_1484</name>
</gene>
<sequence>MEEKNGKEILVIGHCLANVHSRLKGIKAPPKMEICSRNVIQLPCPEMIYLGTARREITKDQLETPNYKRFCRSLFEPFADMIEQFYQEGYSIKLLGVPKSPSCGAETTTIGGPCGRVDEFTHENVEGMGVFYEEIMQELGERGVFFEMCDA</sequence>
<dbReference type="HOGENOM" id="CLU_120866_1_0_2"/>
<dbReference type="AlphaFoldDB" id="A0A0E3SSS2"/>
<evidence type="ECO:0000313" key="2">
    <source>
        <dbReference type="Proteomes" id="UP000033048"/>
    </source>
</evidence>
<reference evidence="1 2" key="1">
    <citation type="submission" date="2014-07" db="EMBL/GenBank/DDBJ databases">
        <title>Methanogenic archaea and the global carbon cycle.</title>
        <authorList>
            <person name="Henriksen J.R."/>
            <person name="Luke J."/>
            <person name="Reinhart S."/>
            <person name="Benedict M.N."/>
            <person name="Youngblut N.D."/>
            <person name="Metcalf M.E."/>
            <person name="Whitaker R.J."/>
            <person name="Metcalf W.W."/>
        </authorList>
    </citation>
    <scope>NUCLEOTIDE SEQUENCE [LARGE SCALE GENOMIC DNA]</scope>
    <source>
        <strain evidence="1 2">MM1</strain>
    </source>
</reference>
<dbReference type="Proteomes" id="UP000033048">
    <property type="component" value="Chromosome"/>
</dbReference>
<organism evidence="1 2">
    <name type="scientific">Methanococcoides methylutens MM1</name>
    <dbReference type="NCBI Taxonomy" id="1434104"/>
    <lineage>
        <taxon>Archaea</taxon>
        <taxon>Methanobacteriati</taxon>
        <taxon>Methanobacteriota</taxon>
        <taxon>Stenosarchaea group</taxon>
        <taxon>Methanomicrobia</taxon>
        <taxon>Methanosarcinales</taxon>
        <taxon>Methanosarcinaceae</taxon>
        <taxon>Methanococcoides</taxon>
    </lineage>
</organism>
<accession>A0A0E3SSS2</accession>
<proteinExistence type="predicted"/>
<dbReference type="KEGG" id="mmet:MCMEM_1484"/>
<dbReference type="EMBL" id="CP009518">
    <property type="protein sequence ID" value="AKB85537.1"/>
    <property type="molecule type" value="Genomic_DNA"/>
</dbReference>
<dbReference type="PATRIC" id="fig|1434104.5.peg.1615"/>
<dbReference type="RefSeq" id="WP_048205617.1">
    <property type="nucleotide sequence ID" value="NZ_CP009518.1"/>
</dbReference>
<name>A0A0E3SSS2_METMT</name>
<dbReference type="STRING" id="1434104.MCMEM_1484"/>
<dbReference type="OrthoDB" id="240616at2157"/>